<keyword evidence="5" id="KW-1185">Reference proteome</keyword>
<dbReference type="PANTHER" id="PTHR12901:SF10">
    <property type="entry name" value="COENZYME Q-BINDING PROTEIN COQ10, MITOCHONDRIAL"/>
    <property type="match status" value="1"/>
</dbReference>
<dbReference type="GO" id="GO:0048039">
    <property type="term" value="F:ubiquinone binding"/>
    <property type="evidence" value="ECO:0007669"/>
    <property type="project" value="InterPro"/>
</dbReference>
<dbReference type="CDD" id="cd07813">
    <property type="entry name" value="COQ10p_like"/>
    <property type="match status" value="1"/>
</dbReference>
<dbReference type="InterPro" id="IPR044996">
    <property type="entry name" value="COQ10-like"/>
</dbReference>
<protein>
    <submittedName>
        <fullName evidence="4">Ubiquinone-binding protein</fullName>
    </submittedName>
</protein>
<evidence type="ECO:0000313" key="5">
    <source>
        <dbReference type="Proteomes" id="UP000606935"/>
    </source>
</evidence>
<feature type="domain" description="Coenzyme Q-binding protein COQ10 START" evidence="3">
    <location>
        <begin position="10"/>
        <end position="135"/>
    </location>
</feature>
<accession>A0A918DM43</accession>
<keyword evidence="4" id="KW-0830">Ubiquinone</keyword>
<dbReference type="InterPro" id="IPR023393">
    <property type="entry name" value="START-like_dom_sf"/>
</dbReference>
<dbReference type="Pfam" id="PF03364">
    <property type="entry name" value="Polyketide_cyc"/>
    <property type="match status" value="1"/>
</dbReference>
<dbReference type="Gene3D" id="3.30.530.20">
    <property type="match status" value="1"/>
</dbReference>
<dbReference type="AlphaFoldDB" id="A0A918DM43"/>
<comment type="similarity">
    <text evidence="1">Belongs to the ribosome association toxin RatA family.</text>
</comment>
<dbReference type="GO" id="GO:0045333">
    <property type="term" value="P:cellular respiration"/>
    <property type="evidence" value="ECO:0007669"/>
    <property type="project" value="InterPro"/>
</dbReference>
<dbReference type="RefSeq" id="WP_188698891.1">
    <property type="nucleotide sequence ID" value="NZ_BMLS01000008.1"/>
</dbReference>
<reference evidence="4" key="2">
    <citation type="submission" date="2020-09" db="EMBL/GenBank/DDBJ databases">
        <authorList>
            <person name="Sun Q."/>
            <person name="Zhou Y."/>
        </authorList>
    </citation>
    <scope>NUCLEOTIDE SEQUENCE</scope>
    <source>
        <strain evidence="4">CGMCC 1.7086</strain>
    </source>
</reference>
<proteinExistence type="inferred from homology"/>
<comment type="caution">
    <text evidence="4">The sequence shown here is derived from an EMBL/GenBank/DDBJ whole genome shotgun (WGS) entry which is preliminary data.</text>
</comment>
<dbReference type="SUPFAM" id="SSF55961">
    <property type="entry name" value="Bet v1-like"/>
    <property type="match status" value="1"/>
</dbReference>
<gene>
    <name evidence="4" type="ORF">GCM10010982_37390</name>
</gene>
<dbReference type="InterPro" id="IPR005031">
    <property type="entry name" value="COQ10_START"/>
</dbReference>
<dbReference type="EMBL" id="BMLS01000008">
    <property type="protein sequence ID" value="GGO74476.1"/>
    <property type="molecule type" value="Genomic_DNA"/>
</dbReference>
<evidence type="ECO:0000313" key="4">
    <source>
        <dbReference type="EMBL" id="GGO74476.1"/>
    </source>
</evidence>
<evidence type="ECO:0000256" key="1">
    <source>
        <dbReference type="ARBA" id="ARBA00008918"/>
    </source>
</evidence>
<dbReference type="PANTHER" id="PTHR12901">
    <property type="entry name" value="SPERM PROTEIN HOMOLOG"/>
    <property type="match status" value="1"/>
</dbReference>
<sequence length="144" mass="16060">MPNVNRSALVAYSAESMFDLVNDVNAYPRFLPGCAETRILAADNECMKASLLVSKGGLKQWFTTQNQLKRGEFIHMQLIDGPFTHLSGGWRFIPLTEHACKIELNLEFEFSSRLAEMAFGKAFSAIASNMVAAFTERAKEVYGD</sequence>
<dbReference type="Proteomes" id="UP000606935">
    <property type="component" value="Unassembled WGS sequence"/>
</dbReference>
<organism evidence="4 5">
    <name type="scientific">Bowmanella pacifica</name>
    <dbReference type="NCBI Taxonomy" id="502051"/>
    <lineage>
        <taxon>Bacteria</taxon>
        <taxon>Pseudomonadati</taxon>
        <taxon>Pseudomonadota</taxon>
        <taxon>Gammaproteobacteria</taxon>
        <taxon>Alteromonadales</taxon>
        <taxon>Alteromonadaceae</taxon>
        <taxon>Bowmanella</taxon>
    </lineage>
</organism>
<name>A0A918DM43_9ALTE</name>
<reference evidence="4" key="1">
    <citation type="journal article" date="2014" name="Int. J. Syst. Evol. Microbiol.">
        <title>Complete genome sequence of Corynebacterium casei LMG S-19264T (=DSM 44701T), isolated from a smear-ripened cheese.</title>
        <authorList>
            <consortium name="US DOE Joint Genome Institute (JGI-PGF)"/>
            <person name="Walter F."/>
            <person name="Albersmeier A."/>
            <person name="Kalinowski J."/>
            <person name="Ruckert C."/>
        </authorList>
    </citation>
    <scope>NUCLEOTIDE SEQUENCE</scope>
    <source>
        <strain evidence="4">CGMCC 1.7086</strain>
    </source>
</reference>
<evidence type="ECO:0000256" key="2">
    <source>
        <dbReference type="ARBA" id="ARBA00022649"/>
    </source>
</evidence>
<keyword evidence="2" id="KW-1277">Toxin-antitoxin system</keyword>
<evidence type="ECO:0000259" key="3">
    <source>
        <dbReference type="Pfam" id="PF03364"/>
    </source>
</evidence>